<feature type="coiled-coil region" evidence="1">
    <location>
        <begin position="276"/>
        <end position="305"/>
    </location>
</feature>
<dbReference type="Pfam" id="PF01145">
    <property type="entry name" value="Band_7"/>
    <property type="match status" value="1"/>
</dbReference>
<protein>
    <recommendedName>
        <fullName evidence="2">Band 7 domain-containing protein</fullName>
    </recommendedName>
</protein>
<reference evidence="3" key="1">
    <citation type="submission" date="2021-01" db="EMBL/GenBank/DDBJ databases">
        <authorList>
            <person name="Corre E."/>
            <person name="Pelletier E."/>
            <person name="Niang G."/>
            <person name="Scheremetjew M."/>
            <person name="Finn R."/>
            <person name="Kale V."/>
            <person name="Holt S."/>
            <person name="Cochrane G."/>
            <person name="Meng A."/>
            <person name="Brown T."/>
            <person name="Cohen L."/>
        </authorList>
    </citation>
    <scope>NUCLEOTIDE SEQUENCE</scope>
    <source>
        <strain evidence="3">CCMP1661</strain>
    </source>
</reference>
<evidence type="ECO:0000259" key="2">
    <source>
        <dbReference type="Pfam" id="PF01145"/>
    </source>
</evidence>
<dbReference type="AlphaFoldDB" id="A0A7S2V726"/>
<dbReference type="Gene3D" id="3.30.479.30">
    <property type="entry name" value="Band 7 domain"/>
    <property type="match status" value="1"/>
</dbReference>
<sequence>MEPGVIWCWPRWNRISHVITKATLTYNAPAKDCPTADNVMVNVDLSLTFRIGPSYEAAEKFVYSLGANRLDELLSAKTEEAIRGLVYSVTHERVNDLREEFASGVMASLNGQCKPYGVEIMNVKITEVYLPDVLQERLERTTAFRTKMEEAEKSHENRLVVLTDTATQELEVIKKTNARKLQELNAEIRRHQIEVTEMMEAARGRAQVNEVEAKSRSEVAIMQAQGDVEVAKVNGQREAEEKVKLMEIDTNKRRKQADQAAEINILASEAKLAAADNQAKALMAKAEAEAKAARQLEEKRKFELEWEQLKVMGQIAGNGRKLISGEKGDRILQQITMAAGRK</sequence>
<dbReference type="SUPFAM" id="SSF117892">
    <property type="entry name" value="Band 7/SPFH domain"/>
    <property type="match status" value="1"/>
</dbReference>
<feature type="domain" description="Band 7" evidence="2">
    <location>
        <begin position="2"/>
        <end position="152"/>
    </location>
</feature>
<dbReference type="EMBL" id="HBHR01021668">
    <property type="protein sequence ID" value="CAD9873059.1"/>
    <property type="molecule type" value="Transcribed_RNA"/>
</dbReference>
<keyword evidence="1" id="KW-0175">Coiled coil</keyword>
<dbReference type="InterPro" id="IPR036013">
    <property type="entry name" value="Band_7/SPFH_dom_sf"/>
</dbReference>
<gene>
    <name evidence="3" type="ORF">FJAP1339_LOCUS11038</name>
</gene>
<name>A0A7S2V726_9STRA</name>
<dbReference type="PANTHER" id="PTHR43327:SF8">
    <property type="entry name" value="BAND 7 DOMAIN-CONTAINING PROTEIN"/>
    <property type="match status" value="1"/>
</dbReference>
<feature type="coiled-coil region" evidence="1">
    <location>
        <begin position="174"/>
        <end position="201"/>
    </location>
</feature>
<proteinExistence type="predicted"/>
<evidence type="ECO:0000256" key="1">
    <source>
        <dbReference type="SAM" id="Coils"/>
    </source>
</evidence>
<dbReference type="InterPro" id="IPR050710">
    <property type="entry name" value="Band7/mec-2_domain"/>
</dbReference>
<dbReference type="PANTHER" id="PTHR43327">
    <property type="entry name" value="STOMATIN-LIKE PROTEIN 2, MITOCHONDRIAL"/>
    <property type="match status" value="1"/>
</dbReference>
<dbReference type="InterPro" id="IPR001107">
    <property type="entry name" value="Band_7"/>
</dbReference>
<organism evidence="3">
    <name type="scientific">Fibrocapsa japonica</name>
    <dbReference type="NCBI Taxonomy" id="94617"/>
    <lineage>
        <taxon>Eukaryota</taxon>
        <taxon>Sar</taxon>
        <taxon>Stramenopiles</taxon>
        <taxon>Ochrophyta</taxon>
        <taxon>Raphidophyceae</taxon>
        <taxon>Chattonellales</taxon>
        <taxon>Chattonellaceae</taxon>
        <taxon>Fibrocapsa</taxon>
    </lineage>
</organism>
<accession>A0A7S2V726</accession>
<evidence type="ECO:0000313" key="3">
    <source>
        <dbReference type="EMBL" id="CAD9873059.1"/>
    </source>
</evidence>